<sequence>MPFTPVQKVSAYESIVLQIESAIANGDLKAGDRLPGERKLMADFSVSRATVREALRVLQATGVVESRPGDPRGPVISHYSPRLLEKSMSQLARLDSVSRVEVLQFRLLLEGSATRLAARNRSEADLDLITTRHRELEASIKADGAEFFSDHVARFHAAIRRAAGNQLIEICGNVVGGIMSELMVRRLRTDADQLAIVQRSALDGARLVEAISARDPEGAAAIQVANIYRFYADDLDPAEVDALQPFLDPPVVE</sequence>
<dbReference type="EMBL" id="SDPN01000010">
    <property type="protein sequence ID" value="RXZ71688.1"/>
    <property type="molecule type" value="Genomic_DNA"/>
</dbReference>
<evidence type="ECO:0000256" key="1">
    <source>
        <dbReference type="ARBA" id="ARBA00023015"/>
    </source>
</evidence>
<dbReference type="GO" id="GO:0003677">
    <property type="term" value="F:DNA binding"/>
    <property type="evidence" value="ECO:0007669"/>
    <property type="project" value="UniProtKB-KW"/>
</dbReference>
<keyword evidence="6" id="KW-1185">Reference proteome</keyword>
<accession>A0A4Q2L0Y5</accession>
<evidence type="ECO:0000259" key="4">
    <source>
        <dbReference type="PROSITE" id="PS50949"/>
    </source>
</evidence>
<keyword evidence="2" id="KW-0238">DNA-binding</keyword>
<dbReference type="GO" id="GO:0003700">
    <property type="term" value="F:DNA-binding transcription factor activity"/>
    <property type="evidence" value="ECO:0007669"/>
    <property type="project" value="InterPro"/>
</dbReference>
<proteinExistence type="predicted"/>
<feature type="domain" description="HTH gntR-type" evidence="4">
    <location>
        <begin position="9"/>
        <end position="79"/>
    </location>
</feature>
<dbReference type="PRINTS" id="PR00035">
    <property type="entry name" value="HTHGNTR"/>
</dbReference>
<dbReference type="SMART" id="SM00895">
    <property type="entry name" value="FCD"/>
    <property type="match status" value="1"/>
</dbReference>
<dbReference type="InterPro" id="IPR011711">
    <property type="entry name" value="GntR_C"/>
</dbReference>
<dbReference type="PANTHER" id="PTHR43537:SF5">
    <property type="entry name" value="UXU OPERON TRANSCRIPTIONAL REGULATOR"/>
    <property type="match status" value="1"/>
</dbReference>
<protein>
    <submittedName>
        <fullName evidence="5">FadR family transcriptional regulator</fullName>
    </submittedName>
</protein>
<comment type="caution">
    <text evidence="5">The sequence shown here is derived from an EMBL/GenBank/DDBJ whole genome shotgun (WGS) entry which is preliminary data.</text>
</comment>
<dbReference type="OrthoDB" id="3567645at2"/>
<dbReference type="InterPro" id="IPR000524">
    <property type="entry name" value="Tscrpt_reg_HTH_GntR"/>
</dbReference>
<dbReference type="CDD" id="cd07377">
    <property type="entry name" value="WHTH_GntR"/>
    <property type="match status" value="1"/>
</dbReference>
<dbReference type="Gene3D" id="1.20.120.530">
    <property type="entry name" value="GntR ligand-binding domain-like"/>
    <property type="match status" value="1"/>
</dbReference>
<dbReference type="SUPFAM" id="SSF46785">
    <property type="entry name" value="Winged helix' DNA-binding domain"/>
    <property type="match status" value="1"/>
</dbReference>
<dbReference type="Proteomes" id="UP000293865">
    <property type="component" value="Unassembled WGS sequence"/>
</dbReference>
<dbReference type="Pfam" id="PF00392">
    <property type="entry name" value="GntR"/>
    <property type="match status" value="1"/>
</dbReference>
<dbReference type="AlphaFoldDB" id="A0A4Q2L0Y5"/>
<evidence type="ECO:0000256" key="2">
    <source>
        <dbReference type="ARBA" id="ARBA00023125"/>
    </source>
</evidence>
<dbReference type="PROSITE" id="PS50949">
    <property type="entry name" value="HTH_GNTR"/>
    <property type="match status" value="1"/>
</dbReference>
<keyword evidence="1" id="KW-0805">Transcription regulation</keyword>
<dbReference type="SUPFAM" id="SSF48008">
    <property type="entry name" value="GntR ligand-binding domain-like"/>
    <property type="match status" value="1"/>
</dbReference>
<evidence type="ECO:0000256" key="3">
    <source>
        <dbReference type="ARBA" id="ARBA00023163"/>
    </source>
</evidence>
<dbReference type="RefSeq" id="WP_129520234.1">
    <property type="nucleotide sequence ID" value="NZ_SDPN01000010.1"/>
</dbReference>
<dbReference type="Gene3D" id="1.10.10.10">
    <property type="entry name" value="Winged helix-like DNA-binding domain superfamily/Winged helix DNA-binding domain"/>
    <property type="match status" value="1"/>
</dbReference>
<dbReference type="InterPro" id="IPR036388">
    <property type="entry name" value="WH-like_DNA-bd_sf"/>
</dbReference>
<dbReference type="PANTHER" id="PTHR43537">
    <property type="entry name" value="TRANSCRIPTIONAL REGULATOR, GNTR FAMILY"/>
    <property type="match status" value="1"/>
</dbReference>
<organism evidence="5 6">
    <name type="scientific">Agromyces albus</name>
    <dbReference type="NCBI Taxonomy" id="205332"/>
    <lineage>
        <taxon>Bacteria</taxon>
        <taxon>Bacillati</taxon>
        <taxon>Actinomycetota</taxon>
        <taxon>Actinomycetes</taxon>
        <taxon>Micrococcales</taxon>
        <taxon>Microbacteriaceae</taxon>
        <taxon>Agromyces</taxon>
    </lineage>
</organism>
<evidence type="ECO:0000313" key="5">
    <source>
        <dbReference type="EMBL" id="RXZ71688.1"/>
    </source>
</evidence>
<dbReference type="InterPro" id="IPR036390">
    <property type="entry name" value="WH_DNA-bd_sf"/>
</dbReference>
<dbReference type="InterPro" id="IPR008920">
    <property type="entry name" value="TF_FadR/GntR_C"/>
</dbReference>
<gene>
    <name evidence="5" type="ORF">ESP51_07265</name>
</gene>
<evidence type="ECO:0000313" key="6">
    <source>
        <dbReference type="Proteomes" id="UP000293865"/>
    </source>
</evidence>
<dbReference type="SMART" id="SM00345">
    <property type="entry name" value="HTH_GNTR"/>
    <property type="match status" value="1"/>
</dbReference>
<name>A0A4Q2L0Y5_9MICO</name>
<dbReference type="Pfam" id="PF07729">
    <property type="entry name" value="FCD"/>
    <property type="match status" value="1"/>
</dbReference>
<keyword evidence="3" id="KW-0804">Transcription</keyword>
<reference evidence="5 6" key="1">
    <citation type="submission" date="2019-01" db="EMBL/GenBank/DDBJ databases">
        <title>Agromyces.</title>
        <authorList>
            <person name="Li J."/>
        </authorList>
    </citation>
    <scope>NUCLEOTIDE SEQUENCE [LARGE SCALE GENOMIC DNA]</scope>
    <source>
        <strain evidence="5 6">DSM 15934</strain>
    </source>
</reference>